<evidence type="ECO:0000313" key="4">
    <source>
        <dbReference type="Proteomes" id="UP000198287"/>
    </source>
</evidence>
<evidence type="ECO:0000313" key="3">
    <source>
        <dbReference type="EMBL" id="OXA62723.1"/>
    </source>
</evidence>
<proteinExistence type="predicted"/>
<dbReference type="EMBL" id="LNIX01000001">
    <property type="protein sequence ID" value="OXA62723.1"/>
    <property type="molecule type" value="Genomic_DNA"/>
</dbReference>
<sequence>MQFKLLQIATVLVTVLSPINPYKGGFEEDDYHPRRIFINYDYVNSDYADPGQQWGAPPPPPPQQYQAQDVYLQSVNTNTQYQNGPQNINNGGGNLGGFNGGGQAAPRPGPQPPPNYGPVQHHPPQPPVQQGQRQPAWQGPQNQQYNNGPPNNINNPNINYGQAHPFQNQQANNFPVPPTPKGNRVKASAYIGESTNILAWPNNKPSDSEPPKDDKKNSYNSFIFYDPNESKSPGYKPTLPPPPPSGYKSYWDYKEENAKNWQNILDKANDRVKSNPFAPPVPPGKYVSAQERYQLERYPIQRREDMERSGELAIVPPNFYREPLKYVDRNFKFMEVEDPNSKFSEKHLQVQQNSKKVPEDPTSLIEWSKFTRSCSLSLSFNVNFASSAIFIIIYFIL</sequence>
<dbReference type="AlphaFoldDB" id="A0A226EYR7"/>
<keyword evidence="4" id="KW-1185">Reference proteome</keyword>
<feature type="region of interest" description="Disordered" evidence="1">
    <location>
        <begin position="79"/>
        <end position="185"/>
    </location>
</feature>
<organism evidence="3 4">
    <name type="scientific">Folsomia candida</name>
    <name type="common">Springtail</name>
    <dbReference type="NCBI Taxonomy" id="158441"/>
    <lineage>
        <taxon>Eukaryota</taxon>
        <taxon>Metazoa</taxon>
        <taxon>Ecdysozoa</taxon>
        <taxon>Arthropoda</taxon>
        <taxon>Hexapoda</taxon>
        <taxon>Collembola</taxon>
        <taxon>Entomobryomorpha</taxon>
        <taxon>Isotomoidea</taxon>
        <taxon>Isotomidae</taxon>
        <taxon>Proisotominae</taxon>
        <taxon>Folsomia</taxon>
    </lineage>
</organism>
<reference evidence="3 4" key="1">
    <citation type="submission" date="2015-12" db="EMBL/GenBank/DDBJ databases">
        <title>The genome of Folsomia candida.</title>
        <authorList>
            <person name="Faddeeva A."/>
            <person name="Derks M.F."/>
            <person name="Anvar Y."/>
            <person name="Smit S."/>
            <person name="Van Straalen N."/>
            <person name="Roelofs D."/>
        </authorList>
    </citation>
    <scope>NUCLEOTIDE SEQUENCE [LARGE SCALE GENOMIC DNA]</scope>
    <source>
        <strain evidence="3 4">VU population</strain>
        <tissue evidence="3">Whole body</tissue>
    </source>
</reference>
<protein>
    <submittedName>
        <fullName evidence="3">Uncharacterized protein</fullName>
    </submittedName>
</protein>
<feature type="signal peptide" evidence="2">
    <location>
        <begin position="1"/>
        <end position="21"/>
    </location>
</feature>
<feature type="compositionally biased region" description="Pro residues" evidence="1">
    <location>
        <begin position="107"/>
        <end position="127"/>
    </location>
</feature>
<feature type="compositionally biased region" description="Low complexity" evidence="1">
    <location>
        <begin position="80"/>
        <end position="89"/>
    </location>
</feature>
<feature type="compositionally biased region" description="Basic and acidic residues" evidence="1">
    <location>
        <begin position="206"/>
        <end position="217"/>
    </location>
</feature>
<keyword evidence="2" id="KW-0732">Signal</keyword>
<name>A0A226EYR7_FOLCA</name>
<gene>
    <name evidence="3" type="ORF">Fcan01_02133</name>
</gene>
<feature type="compositionally biased region" description="Low complexity" evidence="1">
    <location>
        <begin position="128"/>
        <end position="162"/>
    </location>
</feature>
<feature type="compositionally biased region" description="Gly residues" evidence="1">
    <location>
        <begin position="90"/>
        <end position="103"/>
    </location>
</feature>
<evidence type="ECO:0000256" key="2">
    <source>
        <dbReference type="SAM" id="SignalP"/>
    </source>
</evidence>
<evidence type="ECO:0000256" key="1">
    <source>
        <dbReference type="SAM" id="MobiDB-lite"/>
    </source>
</evidence>
<comment type="caution">
    <text evidence="3">The sequence shown here is derived from an EMBL/GenBank/DDBJ whole genome shotgun (WGS) entry which is preliminary data.</text>
</comment>
<feature type="chain" id="PRO_5013008366" evidence="2">
    <location>
        <begin position="22"/>
        <end position="397"/>
    </location>
</feature>
<accession>A0A226EYR7</accession>
<feature type="region of interest" description="Disordered" evidence="1">
    <location>
        <begin position="198"/>
        <end position="243"/>
    </location>
</feature>
<dbReference type="Proteomes" id="UP000198287">
    <property type="component" value="Unassembled WGS sequence"/>
</dbReference>